<organism evidence="1 2">
    <name type="scientific">Camelliibacillus cellulosilyticus</name>
    <dbReference type="NCBI Taxonomy" id="2174486"/>
    <lineage>
        <taxon>Bacteria</taxon>
        <taxon>Bacillati</taxon>
        <taxon>Bacillota</taxon>
        <taxon>Bacilli</taxon>
        <taxon>Bacillales</taxon>
        <taxon>Sporolactobacillaceae</taxon>
        <taxon>Camelliibacillus</taxon>
    </lineage>
</organism>
<keyword evidence="2" id="KW-1185">Reference proteome</keyword>
<protein>
    <submittedName>
        <fullName evidence="1">Uncharacterized protein</fullName>
    </submittedName>
</protein>
<name>A0ABV9GQR2_9BACL</name>
<proteinExistence type="predicted"/>
<dbReference type="Proteomes" id="UP001596022">
    <property type="component" value="Unassembled WGS sequence"/>
</dbReference>
<accession>A0ABV9GQR2</accession>
<comment type="caution">
    <text evidence="1">The sequence shown here is derived from an EMBL/GenBank/DDBJ whole genome shotgun (WGS) entry which is preliminary data.</text>
</comment>
<dbReference type="EMBL" id="JBHSFW010000009">
    <property type="protein sequence ID" value="MFC4619575.1"/>
    <property type="molecule type" value="Genomic_DNA"/>
</dbReference>
<gene>
    <name evidence="1" type="ORF">ACFO4N_12710</name>
</gene>
<reference evidence="2" key="1">
    <citation type="journal article" date="2019" name="Int. J. Syst. Evol. Microbiol.">
        <title>The Global Catalogue of Microorganisms (GCM) 10K type strain sequencing project: providing services to taxonomists for standard genome sequencing and annotation.</title>
        <authorList>
            <consortium name="The Broad Institute Genomics Platform"/>
            <consortium name="The Broad Institute Genome Sequencing Center for Infectious Disease"/>
            <person name="Wu L."/>
            <person name="Ma J."/>
        </authorList>
    </citation>
    <scope>NUCLEOTIDE SEQUENCE [LARGE SCALE GENOMIC DNA]</scope>
    <source>
        <strain evidence="2">CGMCC 1.16306</strain>
    </source>
</reference>
<evidence type="ECO:0000313" key="1">
    <source>
        <dbReference type="EMBL" id="MFC4619575.1"/>
    </source>
</evidence>
<evidence type="ECO:0000313" key="2">
    <source>
        <dbReference type="Proteomes" id="UP001596022"/>
    </source>
</evidence>
<sequence length="42" mass="5065">METAEAEKQRVYYWLREAQPTKLKRDRSLNTTLKEQAAVRVR</sequence>